<organism evidence="3 4">
    <name type="scientific">Sphingomonas rustica</name>
    <dbReference type="NCBI Taxonomy" id="3103142"/>
    <lineage>
        <taxon>Bacteria</taxon>
        <taxon>Pseudomonadati</taxon>
        <taxon>Pseudomonadota</taxon>
        <taxon>Alphaproteobacteria</taxon>
        <taxon>Sphingomonadales</taxon>
        <taxon>Sphingomonadaceae</taxon>
        <taxon>Sphingomonas</taxon>
    </lineage>
</organism>
<comment type="similarity">
    <text evidence="1">Belongs to the sodium:galactoside symporter (TC 2.A.2) family.</text>
</comment>
<feature type="transmembrane region" description="Helical" evidence="2">
    <location>
        <begin position="284"/>
        <end position="308"/>
    </location>
</feature>
<feature type="transmembrane region" description="Helical" evidence="2">
    <location>
        <begin position="421"/>
        <end position="447"/>
    </location>
</feature>
<evidence type="ECO:0000256" key="1">
    <source>
        <dbReference type="ARBA" id="ARBA00009617"/>
    </source>
</evidence>
<dbReference type="InterPro" id="IPR039672">
    <property type="entry name" value="MFS_2"/>
</dbReference>
<evidence type="ECO:0000313" key="4">
    <source>
        <dbReference type="Proteomes" id="UP001427805"/>
    </source>
</evidence>
<dbReference type="SUPFAM" id="SSF103473">
    <property type="entry name" value="MFS general substrate transporter"/>
    <property type="match status" value="1"/>
</dbReference>
<feature type="transmembrane region" description="Helical" evidence="2">
    <location>
        <begin position="194"/>
        <end position="214"/>
    </location>
</feature>
<accession>A0ABV0B2J6</accession>
<protein>
    <submittedName>
        <fullName evidence="3">MFS transporter</fullName>
    </submittedName>
</protein>
<dbReference type="Proteomes" id="UP001427805">
    <property type="component" value="Unassembled WGS sequence"/>
</dbReference>
<gene>
    <name evidence="3" type="ORF">TPR58_01495</name>
</gene>
<comment type="caution">
    <text evidence="3">The sequence shown here is derived from an EMBL/GenBank/DDBJ whole genome shotgun (WGS) entry which is preliminary data.</text>
</comment>
<feature type="transmembrane region" description="Helical" evidence="2">
    <location>
        <begin position="124"/>
        <end position="146"/>
    </location>
</feature>
<dbReference type="RefSeq" id="WP_346244829.1">
    <property type="nucleotide sequence ID" value="NZ_JBDIZK010000001.1"/>
</dbReference>
<evidence type="ECO:0000313" key="3">
    <source>
        <dbReference type="EMBL" id="MEN3745824.1"/>
    </source>
</evidence>
<keyword evidence="2" id="KW-0812">Transmembrane</keyword>
<feature type="transmembrane region" description="Helical" evidence="2">
    <location>
        <begin position="315"/>
        <end position="336"/>
    </location>
</feature>
<keyword evidence="4" id="KW-1185">Reference proteome</keyword>
<evidence type="ECO:0000256" key="2">
    <source>
        <dbReference type="SAM" id="Phobius"/>
    </source>
</evidence>
<keyword evidence="2" id="KW-1133">Transmembrane helix</keyword>
<feature type="transmembrane region" description="Helical" evidence="2">
    <location>
        <begin position="42"/>
        <end position="65"/>
    </location>
</feature>
<reference evidence="3 4" key="1">
    <citation type="submission" date="2024-05" db="EMBL/GenBank/DDBJ databases">
        <title>Sphingomonas sp. HF-S3 16S ribosomal RNA gene Genome sequencing and assembly.</title>
        <authorList>
            <person name="Lee H."/>
        </authorList>
    </citation>
    <scope>NUCLEOTIDE SEQUENCE [LARGE SCALE GENOMIC DNA]</scope>
    <source>
        <strain evidence="3 4">HF-S3</strain>
    </source>
</reference>
<dbReference type="PANTHER" id="PTHR11328:SF24">
    <property type="entry name" value="MAJOR FACILITATOR SUPERFAMILY (MFS) PROFILE DOMAIN-CONTAINING PROTEIN"/>
    <property type="match status" value="1"/>
</dbReference>
<keyword evidence="2" id="KW-0472">Membrane</keyword>
<feature type="transmembrane region" description="Helical" evidence="2">
    <location>
        <begin position="249"/>
        <end position="272"/>
    </location>
</feature>
<feature type="transmembrane region" description="Helical" evidence="2">
    <location>
        <begin position="387"/>
        <end position="406"/>
    </location>
</feature>
<feature type="transmembrane region" description="Helical" evidence="2">
    <location>
        <begin position="94"/>
        <end position="112"/>
    </location>
</feature>
<sequence length="450" mass="46940">MTAATVPDLDAAQGGRSTAMVPLIAYSFGQIAGQVFRDLPSLLLLFFMTSVLGIAPAIAGAAIFVPKLVWGVGADLMVGVLSDRWKRRFARKNWLLVGAMGAPAAMLLLFHVPEASTGVRIAYVAAVFSLYMIVFASFSVPYLALAGELTTTPRQRNVLMAWRLAFTAAGVMLSGGIAPALVQQFGGGVAGYEAMAIVLAIVCPIALLIAWFGVTMATRGRPEVAPGAPRVRMTAGEAVRALLAPKFSIMLGANLLQLVGQGMSYAALLYFLSYNMGRADALTLIGGLVIAACAGILVAQPIWVALAARFGKRNCYIAGAMIHGLFYFTWSFAASWGAEAAFALSFLAAVGNSGWAMLGFSMVADVAAEDERRAGLYSAAWIATDKIAFALGGTLLTGLIFGAFGFDSARAVAGLPQSEAALVGVMVVFGIVPGILNMVGAGLMAFAPKR</sequence>
<feature type="transmembrane region" description="Helical" evidence="2">
    <location>
        <begin position="158"/>
        <end position="182"/>
    </location>
</feature>
<dbReference type="Gene3D" id="1.20.1720.10">
    <property type="entry name" value="Multidrug resistance protein D"/>
    <property type="match status" value="1"/>
</dbReference>
<dbReference type="Pfam" id="PF13347">
    <property type="entry name" value="MFS_2"/>
    <property type="match status" value="1"/>
</dbReference>
<dbReference type="EMBL" id="JBDIZK010000001">
    <property type="protein sequence ID" value="MEN3745824.1"/>
    <property type="molecule type" value="Genomic_DNA"/>
</dbReference>
<name>A0ABV0B2J6_9SPHN</name>
<feature type="transmembrane region" description="Helical" evidence="2">
    <location>
        <begin position="342"/>
        <end position="366"/>
    </location>
</feature>
<dbReference type="Gene3D" id="1.20.1250.20">
    <property type="entry name" value="MFS general substrate transporter like domains"/>
    <property type="match status" value="1"/>
</dbReference>
<proteinExistence type="inferred from homology"/>
<dbReference type="PANTHER" id="PTHR11328">
    <property type="entry name" value="MAJOR FACILITATOR SUPERFAMILY DOMAIN-CONTAINING PROTEIN"/>
    <property type="match status" value="1"/>
</dbReference>
<dbReference type="InterPro" id="IPR036259">
    <property type="entry name" value="MFS_trans_sf"/>
</dbReference>